<accession>A0ABY5BQJ3</accession>
<dbReference type="EMBL" id="CP097116">
    <property type="protein sequence ID" value="USS85744.1"/>
    <property type="molecule type" value="Genomic_DNA"/>
</dbReference>
<dbReference type="Proteomes" id="UP001056707">
    <property type="component" value="Chromosome"/>
</dbReference>
<gene>
    <name evidence="5" type="ORF">M3M35_03685</name>
</gene>
<evidence type="ECO:0000256" key="2">
    <source>
        <dbReference type="ARBA" id="ARBA00022759"/>
    </source>
</evidence>
<evidence type="ECO:0000313" key="5">
    <source>
        <dbReference type="EMBL" id="USS85744.1"/>
    </source>
</evidence>
<evidence type="ECO:0000259" key="4">
    <source>
        <dbReference type="SMART" id="SM00927"/>
    </source>
</evidence>
<organism evidence="5 6">
    <name type="scientific">Fructilactobacillus myrtifloralis</name>
    <dbReference type="NCBI Taxonomy" id="2940301"/>
    <lineage>
        <taxon>Bacteria</taxon>
        <taxon>Bacillati</taxon>
        <taxon>Bacillota</taxon>
        <taxon>Bacilli</taxon>
        <taxon>Lactobacillales</taxon>
        <taxon>Lactobacillaceae</taxon>
        <taxon>Fructilactobacillus</taxon>
    </lineage>
</organism>
<feature type="domain" description="DNA mismatch repair MutH/Type II restriction enzyme Sau3AI" evidence="4">
    <location>
        <begin position="47"/>
        <end position="153"/>
    </location>
</feature>
<dbReference type="InterPro" id="IPR037057">
    <property type="entry name" value="DNA_rep_MutH/T2_RE_sf"/>
</dbReference>
<dbReference type="InterPro" id="IPR011337">
    <property type="entry name" value="DNA_rep_MutH/RE_typeII_Sau3AI"/>
</dbReference>
<keyword evidence="6" id="KW-1185">Reference proteome</keyword>
<proteinExistence type="predicted"/>
<dbReference type="NCBIfam" id="NF040973">
    <property type="entry name" value="restrict_Sau3AI"/>
    <property type="match status" value="1"/>
</dbReference>
<dbReference type="InterPro" id="IPR011335">
    <property type="entry name" value="Restrct_endonuc-II-like"/>
</dbReference>
<keyword evidence="3" id="KW-0378">Hydrolase</keyword>
<protein>
    <submittedName>
        <fullName evidence="5">DNA mismatch repair protein MutH</fullName>
    </submittedName>
</protein>
<dbReference type="CDD" id="cd22355">
    <property type="entry name" value="Sau3AI_C"/>
    <property type="match status" value="1"/>
</dbReference>
<sequence length="492" mass="57107">MEYESKESVHNKALKIKGKTQGELAKELNLKVNSNKNLMGDIFEAWFGKEKDNKSEPDLGVSELKATPFKKLKRKTNGNLYSSKERLVLNIIDYNKLDKESFDNSHFLHKNRVLEIAFYEYLENISPDNFEFKYIIMYQMQKSPKDFEIIKKDWEIIQDFVHKGKAEELSESATNYLAACTKGANKNSKRQQPHSNQPAKQRAFSFKNKFMTYLLNEKVIGNKHDDAVIKNSIELKNNSLEEVIEKRFKNYVGLTDIQIAKKLDVNLITTKNKAPKNFHNMIVRAILGINKNNGNLNNIEEFEKSSIIPKTIQFDSKGINKESMSLNYFKFCNLVNEYWDDEDEMAVADLNIYLSESKFLFIVFQEDENGNNILKGIKFYTFPKELINGPIKEVWEDTKNKVKTGVKLYYDGNHVHNNFIKQKNNMIIHVRPHASTSSYVNSSSSSRLPTPAQWTNKPADFDDNFMTIQSFWINNTFIRKVVKNLISKKTDA</sequence>
<keyword evidence="2" id="KW-0255">Endonuclease</keyword>
<keyword evidence="1" id="KW-0540">Nuclease</keyword>
<dbReference type="CDD" id="cd22356">
    <property type="entry name" value="Sau3AI_N-like"/>
    <property type="match status" value="1"/>
</dbReference>
<reference evidence="5" key="1">
    <citation type="submission" date="2022-05" db="EMBL/GenBank/DDBJ databases">
        <authorList>
            <person name="Oliphant S.A."/>
            <person name="Watson-Haigh N.S."/>
            <person name="Sumby K.M."/>
            <person name="Gardner J.M."/>
            <person name="Jiranek V."/>
        </authorList>
    </citation>
    <scope>NUCLEOTIDE SEQUENCE</scope>
    <source>
        <strain evidence="5">KI16_H9</strain>
    </source>
</reference>
<evidence type="ECO:0000313" key="6">
    <source>
        <dbReference type="Proteomes" id="UP001056707"/>
    </source>
</evidence>
<dbReference type="Gene3D" id="3.40.600.10">
    <property type="entry name" value="DNA mismatch repair MutH/Restriction endonuclease, type II"/>
    <property type="match status" value="2"/>
</dbReference>
<dbReference type="SUPFAM" id="SSF52980">
    <property type="entry name" value="Restriction endonuclease-like"/>
    <property type="match status" value="2"/>
</dbReference>
<dbReference type="SMART" id="SM00927">
    <property type="entry name" value="MutH"/>
    <property type="match status" value="1"/>
</dbReference>
<name>A0ABY5BQJ3_9LACO</name>
<dbReference type="Pfam" id="PF02976">
    <property type="entry name" value="MutH"/>
    <property type="match status" value="1"/>
</dbReference>
<evidence type="ECO:0000256" key="1">
    <source>
        <dbReference type="ARBA" id="ARBA00022722"/>
    </source>
</evidence>
<dbReference type="RefSeq" id="WP_252750639.1">
    <property type="nucleotide sequence ID" value="NZ_CP097116.1"/>
</dbReference>
<evidence type="ECO:0000256" key="3">
    <source>
        <dbReference type="ARBA" id="ARBA00022801"/>
    </source>
</evidence>